<proteinExistence type="inferred from homology"/>
<keyword evidence="4 10" id="KW-0808">Transferase</keyword>
<dbReference type="KEGG" id="nci:NCTC10296_02095"/>
<organism evidence="10 11">
    <name type="scientific">Neisseria canis</name>
    <dbReference type="NCBI Taxonomy" id="493"/>
    <lineage>
        <taxon>Bacteria</taxon>
        <taxon>Pseudomonadati</taxon>
        <taxon>Pseudomonadota</taxon>
        <taxon>Betaproteobacteria</taxon>
        <taxon>Neisseriales</taxon>
        <taxon>Neisseriaceae</taxon>
        <taxon>Neisseria</taxon>
    </lineage>
</organism>
<keyword evidence="11" id="KW-1185">Reference proteome</keyword>
<dbReference type="GO" id="GO:0012505">
    <property type="term" value="C:endomembrane system"/>
    <property type="evidence" value="ECO:0007669"/>
    <property type="project" value="UniProtKB-SubCell"/>
</dbReference>
<dbReference type="GO" id="GO:0042158">
    <property type="term" value="P:lipoprotein biosynthetic process"/>
    <property type="evidence" value="ECO:0007669"/>
    <property type="project" value="InterPro"/>
</dbReference>
<dbReference type="OrthoDB" id="5293276at2"/>
<dbReference type="InterPro" id="IPR001640">
    <property type="entry name" value="Lgt"/>
</dbReference>
<feature type="transmembrane region" description="Helical" evidence="8">
    <location>
        <begin position="542"/>
        <end position="559"/>
    </location>
</feature>
<dbReference type="GO" id="GO:0005886">
    <property type="term" value="C:plasma membrane"/>
    <property type="evidence" value="ECO:0007669"/>
    <property type="project" value="InterPro"/>
</dbReference>
<evidence type="ECO:0000256" key="7">
    <source>
        <dbReference type="ARBA" id="ARBA00023136"/>
    </source>
</evidence>
<protein>
    <submittedName>
        <fullName evidence="10">Prolipoprotein diacylglyceryl transferase</fullName>
    </submittedName>
</protein>
<evidence type="ECO:0000313" key="10">
    <source>
        <dbReference type="EMBL" id="VEF03007.1"/>
    </source>
</evidence>
<dbReference type="AlphaFoldDB" id="A0A1X3CW72"/>
<sequence>MPLILQKILYAAVFCLILPVLLWQWAVYADDFVTLPLPEAQWMGGIIASAGVSLTLWAMLGLWRTGKGLPMNAFPPEEYVFSGAYRVCRHPIYAGAVMLCLGLAWLNGSPAGFWLVTPLFTLMIITYVYGFEREIIEQQFGAKPLLHKTWLSLPPPNLRKPGLSEKIRAALLVFLPWLFGYELFVWAGMPSDVLYSNTVVDDYVPLLPFTVLFYLLSYPLIISVPFIIGSNQRLREWMTDAFWGMLLIFYSYLVIPAAVAYQSLPDSLFNNIIEWGRQHDSPMASFPSFHIFWALIAIHYFNDASKQYRPYLKAAGWLVILSCLTTHNHTLADAVAAVLVYWLARYRKPIYIKMLYVCERIANSWHEWQFGKVRLINHGFYAAIGGFFGFLMMAYLLPNDLWAVYLIGFSGFIGAGLWAQWVEGSAALLRPFGYYGSVIGILAAVFAAGLFGADIWSLLAAAALAACPIQFFGRCRCLVQGCCHGKPTDAAAGLRFTHPKSRVNKLAGLCGENLYPTQLYSMAANFFTFFLLWRLYTLEMPASFLTGIYFILTGIFRFVEESLRGEPQTPYFMGMRVYQWLAIASVLLGIMMTCISSTSLDAGNLSIGLCIQAFLYALLIWFVYGVDFPESNRRFSRLTQD</sequence>
<feature type="transmembrane region" description="Helical" evidence="8">
    <location>
        <begin position="402"/>
        <end position="421"/>
    </location>
</feature>
<dbReference type="EMBL" id="LR134313">
    <property type="protein sequence ID" value="VEF03007.1"/>
    <property type="molecule type" value="Genomic_DNA"/>
</dbReference>
<dbReference type="Pfam" id="PF01790">
    <property type="entry name" value="LGT"/>
    <property type="match status" value="1"/>
</dbReference>
<keyword evidence="6 8" id="KW-1133">Transmembrane helix</keyword>
<feature type="transmembrane region" description="Helical" evidence="8">
    <location>
        <begin position="284"/>
        <end position="302"/>
    </location>
</feature>
<feature type="transmembrane region" description="Helical" evidence="8">
    <location>
        <begin position="378"/>
        <end position="397"/>
    </location>
</feature>
<dbReference type="InterPro" id="IPR026841">
    <property type="entry name" value="Aur1/Ipt1"/>
</dbReference>
<evidence type="ECO:0000256" key="3">
    <source>
        <dbReference type="ARBA" id="ARBA00022475"/>
    </source>
</evidence>
<evidence type="ECO:0000256" key="1">
    <source>
        <dbReference type="ARBA" id="ARBA00004127"/>
    </source>
</evidence>
<feature type="transmembrane region" description="Helical" evidence="8">
    <location>
        <begin position="209"/>
        <end position="229"/>
    </location>
</feature>
<dbReference type="Proteomes" id="UP000279284">
    <property type="component" value="Chromosome"/>
</dbReference>
<feature type="transmembrane region" description="Helical" evidence="8">
    <location>
        <begin position="169"/>
        <end position="189"/>
    </location>
</feature>
<feature type="transmembrane region" description="Helical" evidence="8">
    <location>
        <begin position="580"/>
        <end position="599"/>
    </location>
</feature>
<evidence type="ECO:0000256" key="6">
    <source>
        <dbReference type="ARBA" id="ARBA00022989"/>
    </source>
</evidence>
<evidence type="ECO:0000256" key="8">
    <source>
        <dbReference type="SAM" id="Phobius"/>
    </source>
</evidence>
<gene>
    <name evidence="10" type="ORF">NCTC10296_02095</name>
</gene>
<feature type="transmembrane region" description="Helical" evidence="8">
    <location>
        <begin position="241"/>
        <end position="264"/>
    </location>
</feature>
<dbReference type="GO" id="GO:0008961">
    <property type="term" value="F:phosphatidylglycerol-prolipoprotein diacylglyceryl transferase activity"/>
    <property type="evidence" value="ECO:0007669"/>
    <property type="project" value="InterPro"/>
</dbReference>
<dbReference type="STRING" id="493.BWD07_08480"/>
<keyword evidence="10" id="KW-0449">Lipoprotein</keyword>
<dbReference type="Pfam" id="PF14378">
    <property type="entry name" value="PAP2_3"/>
    <property type="match status" value="1"/>
</dbReference>
<dbReference type="PANTHER" id="PTHR30589:SF0">
    <property type="entry name" value="PHOSPHATIDYLGLYCEROL--PROLIPOPROTEIN DIACYLGLYCERYL TRANSFERASE"/>
    <property type="match status" value="1"/>
</dbReference>
<feature type="domain" description="Inositolphosphotransferase Aur1/Ipt1" evidence="9">
    <location>
        <begin position="209"/>
        <end position="344"/>
    </location>
</feature>
<evidence type="ECO:0000256" key="2">
    <source>
        <dbReference type="ARBA" id="ARBA00007150"/>
    </source>
</evidence>
<dbReference type="InterPro" id="IPR007318">
    <property type="entry name" value="Phopholipid_MeTrfase"/>
</dbReference>
<reference evidence="10 11" key="1">
    <citation type="submission" date="2018-12" db="EMBL/GenBank/DDBJ databases">
        <authorList>
            <consortium name="Pathogen Informatics"/>
        </authorList>
    </citation>
    <scope>NUCLEOTIDE SEQUENCE [LARGE SCALE GENOMIC DNA]</scope>
    <source>
        <strain evidence="10 11">NCTC10296</strain>
    </source>
</reference>
<comment type="subcellular location">
    <subcellularLocation>
        <location evidence="1">Endomembrane system</location>
        <topology evidence="1">Multi-pass membrane protein</topology>
    </subcellularLocation>
</comment>
<evidence type="ECO:0000259" key="9">
    <source>
        <dbReference type="Pfam" id="PF14378"/>
    </source>
</evidence>
<feature type="transmembrane region" description="Helical" evidence="8">
    <location>
        <begin position="519"/>
        <end position="536"/>
    </location>
</feature>
<evidence type="ECO:0000256" key="5">
    <source>
        <dbReference type="ARBA" id="ARBA00022692"/>
    </source>
</evidence>
<keyword evidence="3" id="KW-1003">Cell membrane</keyword>
<feature type="transmembrane region" description="Helical" evidence="8">
    <location>
        <begin position="84"/>
        <end position="105"/>
    </location>
</feature>
<feature type="transmembrane region" description="Helical" evidence="8">
    <location>
        <begin position="433"/>
        <end position="466"/>
    </location>
</feature>
<feature type="transmembrane region" description="Helical" evidence="8">
    <location>
        <begin position="40"/>
        <end position="63"/>
    </location>
</feature>
<dbReference type="PANTHER" id="PTHR30589">
    <property type="entry name" value="PROLIPOPROTEIN DIACYLGLYCERYL TRANSFERASE"/>
    <property type="match status" value="1"/>
</dbReference>
<feature type="transmembrane region" description="Helical" evidence="8">
    <location>
        <begin position="7"/>
        <end position="28"/>
    </location>
</feature>
<dbReference type="Pfam" id="PF04191">
    <property type="entry name" value="PEMT"/>
    <property type="match status" value="1"/>
</dbReference>
<keyword evidence="5 8" id="KW-0812">Transmembrane</keyword>
<dbReference type="RefSeq" id="WP_085417000.1">
    <property type="nucleotide sequence ID" value="NZ_CAUJPY010000012.1"/>
</dbReference>
<evidence type="ECO:0000313" key="11">
    <source>
        <dbReference type="Proteomes" id="UP000279284"/>
    </source>
</evidence>
<evidence type="ECO:0000256" key="4">
    <source>
        <dbReference type="ARBA" id="ARBA00022679"/>
    </source>
</evidence>
<keyword evidence="7 8" id="KW-0472">Membrane</keyword>
<comment type="similarity">
    <text evidence="2">Belongs to the Lgt family.</text>
</comment>
<feature type="transmembrane region" description="Helical" evidence="8">
    <location>
        <begin position="111"/>
        <end position="130"/>
    </location>
</feature>
<feature type="transmembrane region" description="Helical" evidence="8">
    <location>
        <begin position="605"/>
        <end position="624"/>
    </location>
</feature>
<accession>A0A1X3CW72</accession>
<name>A0A1X3CW72_9NEIS</name>
<dbReference type="Gene3D" id="1.20.120.1630">
    <property type="match status" value="1"/>
</dbReference>